<dbReference type="AlphaFoldDB" id="A0A9P1FHK1"/>
<evidence type="ECO:0000313" key="3">
    <source>
        <dbReference type="EMBL" id="CAL1129818.1"/>
    </source>
</evidence>
<dbReference type="EMBL" id="CAMXCT010000271">
    <property type="protein sequence ID" value="CAI3976443.1"/>
    <property type="molecule type" value="Genomic_DNA"/>
</dbReference>
<evidence type="ECO:0000256" key="1">
    <source>
        <dbReference type="SAM" id="SignalP"/>
    </source>
</evidence>
<reference evidence="2" key="1">
    <citation type="submission" date="2022-10" db="EMBL/GenBank/DDBJ databases">
        <authorList>
            <person name="Chen Y."/>
            <person name="Dougan E. K."/>
            <person name="Chan C."/>
            <person name="Rhodes N."/>
            <person name="Thang M."/>
        </authorList>
    </citation>
    <scope>NUCLEOTIDE SEQUENCE</scope>
</reference>
<organism evidence="2">
    <name type="scientific">Cladocopium goreaui</name>
    <dbReference type="NCBI Taxonomy" id="2562237"/>
    <lineage>
        <taxon>Eukaryota</taxon>
        <taxon>Sar</taxon>
        <taxon>Alveolata</taxon>
        <taxon>Dinophyceae</taxon>
        <taxon>Suessiales</taxon>
        <taxon>Symbiodiniaceae</taxon>
        <taxon>Cladocopium</taxon>
    </lineage>
</organism>
<evidence type="ECO:0000313" key="4">
    <source>
        <dbReference type="Proteomes" id="UP001152797"/>
    </source>
</evidence>
<feature type="signal peptide" evidence="1">
    <location>
        <begin position="1"/>
        <end position="23"/>
    </location>
</feature>
<name>A0A9P1FHK1_9DINO</name>
<accession>A0A9P1FHK1</accession>
<keyword evidence="1" id="KW-0732">Signal</keyword>
<sequence>MRPGRWLGPQLLTLSSLSAGLQSMHWWCQQSSSWAPSAPCSSFSVECPVLNERRVLEYLLNLTSLYTNLLH</sequence>
<dbReference type="EMBL" id="CAMXCT030000271">
    <property type="protein sequence ID" value="CAL4763755.1"/>
    <property type="molecule type" value="Genomic_DNA"/>
</dbReference>
<reference evidence="3" key="2">
    <citation type="submission" date="2024-04" db="EMBL/GenBank/DDBJ databases">
        <authorList>
            <person name="Chen Y."/>
            <person name="Shah S."/>
            <person name="Dougan E. K."/>
            <person name="Thang M."/>
            <person name="Chan C."/>
        </authorList>
    </citation>
    <scope>NUCLEOTIDE SEQUENCE [LARGE SCALE GENOMIC DNA]</scope>
</reference>
<proteinExistence type="predicted"/>
<dbReference type="Proteomes" id="UP001152797">
    <property type="component" value="Unassembled WGS sequence"/>
</dbReference>
<protein>
    <recommendedName>
        <fullName evidence="5">Secreted protein</fullName>
    </recommendedName>
</protein>
<evidence type="ECO:0000313" key="2">
    <source>
        <dbReference type="EMBL" id="CAI3976443.1"/>
    </source>
</evidence>
<comment type="caution">
    <text evidence="2">The sequence shown here is derived from an EMBL/GenBank/DDBJ whole genome shotgun (WGS) entry which is preliminary data.</text>
</comment>
<keyword evidence="4" id="KW-1185">Reference proteome</keyword>
<evidence type="ECO:0008006" key="5">
    <source>
        <dbReference type="Google" id="ProtNLM"/>
    </source>
</evidence>
<gene>
    <name evidence="2" type="ORF">C1SCF055_LOCUS4661</name>
</gene>
<feature type="chain" id="PRO_5043271917" description="Secreted protein" evidence="1">
    <location>
        <begin position="24"/>
        <end position="71"/>
    </location>
</feature>
<dbReference type="EMBL" id="CAMXCT020000271">
    <property type="protein sequence ID" value="CAL1129818.1"/>
    <property type="molecule type" value="Genomic_DNA"/>
</dbReference>